<gene>
    <name evidence="1" type="ORF">AM1BK_32390</name>
</gene>
<name>A0ABQ3N6N1_9BACI</name>
<evidence type="ECO:0000313" key="1">
    <source>
        <dbReference type="EMBL" id="GHH99696.1"/>
    </source>
</evidence>
<protein>
    <submittedName>
        <fullName evidence="1">Uncharacterized protein</fullName>
    </submittedName>
</protein>
<keyword evidence="2" id="KW-1185">Reference proteome</keyword>
<dbReference type="Proteomes" id="UP000637074">
    <property type="component" value="Unassembled WGS sequence"/>
</dbReference>
<sequence length="48" mass="5557">MNYLTEIKEKSNQILSFWSSPMGWVPNSAIDKLTAARLDWIKELTNCI</sequence>
<organism evidence="1 2">
    <name type="scientific">Neobacillus kokaensis</name>
    <dbReference type="NCBI Taxonomy" id="2759023"/>
    <lineage>
        <taxon>Bacteria</taxon>
        <taxon>Bacillati</taxon>
        <taxon>Bacillota</taxon>
        <taxon>Bacilli</taxon>
        <taxon>Bacillales</taxon>
        <taxon>Bacillaceae</taxon>
        <taxon>Neobacillus</taxon>
    </lineage>
</organism>
<accession>A0ABQ3N6N1</accession>
<dbReference type="RefSeq" id="WP_191274556.1">
    <property type="nucleotide sequence ID" value="NZ_BNDS01000014.1"/>
</dbReference>
<proteinExistence type="predicted"/>
<reference evidence="1 2" key="1">
    <citation type="journal article" date="2022" name="Int. J. Syst. Evol. Microbiol.">
        <title>Neobacillus kokaensis sp. nov., isolated from soil.</title>
        <authorList>
            <person name="Yuki K."/>
            <person name="Matsubara H."/>
            <person name="Yamaguchi S."/>
        </authorList>
    </citation>
    <scope>NUCLEOTIDE SEQUENCE [LARGE SCALE GENOMIC DNA]</scope>
    <source>
        <strain evidence="1 2">LOB 377</strain>
    </source>
</reference>
<comment type="caution">
    <text evidence="1">The sequence shown here is derived from an EMBL/GenBank/DDBJ whole genome shotgun (WGS) entry which is preliminary data.</text>
</comment>
<dbReference type="EMBL" id="BNDS01000014">
    <property type="protein sequence ID" value="GHH99696.1"/>
    <property type="molecule type" value="Genomic_DNA"/>
</dbReference>
<evidence type="ECO:0000313" key="2">
    <source>
        <dbReference type="Proteomes" id="UP000637074"/>
    </source>
</evidence>